<dbReference type="EMBL" id="REGN01006857">
    <property type="protein sequence ID" value="RNA08100.1"/>
    <property type="molecule type" value="Genomic_DNA"/>
</dbReference>
<name>A0A3M7Q9M2_BRAPC</name>
<dbReference type="Proteomes" id="UP000276133">
    <property type="component" value="Unassembled WGS sequence"/>
</dbReference>
<sequence length="64" mass="7326">MLYLPLNSINRADLIGSWLLGTLNLCVCVDNQCPYYTASSNRRPTKFARLYLSQDKAYSETLHI</sequence>
<evidence type="ECO:0000313" key="1">
    <source>
        <dbReference type="EMBL" id="RNA08100.1"/>
    </source>
</evidence>
<proteinExistence type="predicted"/>
<reference evidence="1 2" key="1">
    <citation type="journal article" date="2018" name="Sci. Rep.">
        <title>Genomic signatures of local adaptation to the degree of environmental predictability in rotifers.</title>
        <authorList>
            <person name="Franch-Gras L."/>
            <person name="Hahn C."/>
            <person name="Garcia-Roger E.M."/>
            <person name="Carmona M.J."/>
            <person name="Serra M."/>
            <person name="Gomez A."/>
        </authorList>
    </citation>
    <scope>NUCLEOTIDE SEQUENCE [LARGE SCALE GENOMIC DNA]</scope>
    <source>
        <strain evidence="1">HYR1</strain>
    </source>
</reference>
<organism evidence="1 2">
    <name type="scientific">Brachionus plicatilis</name>
    <name type="common">Marine rotifer</name>
    <name type="synonym">Brachionus muelleri</name>
    <dbReference type="NCBI Taxonomy" id="10195"/>
    <lineage>
        <taxon>Eukaryota</taxon>
        <taxon>Metazoa</taxon>
        <taxon>Spiralia</taxon>
        <taxon>Gnathifera</taxon>
        <taxon>Rotifera</taxon>
        <taxon>Eurotatoria</taxon>
        <taxon>Monogononta</taxon>
        <taxon>Pseudotrocha</taxon>
        <taxon>Ploima</taxon>
        <taxon>Brachionidae</taxon>
        <taxon>Brachionus</taxon>
    </lineage>
</organism>
<dbReference type="AlphaFoldDB" id="A0A3M7Q9M2"/>
<keyword evidence="2" id="KW-1185">Reference proteome</keyword>
<evidence type="ECO:0000313" key="2">
    <source>
        <dbReference type="Proteomes" id="UP000276133"/>
    </source>
</evidence>
<protein>
    <submittedName>
        <fullName evidence="1">Uncharacterized protein</fullName>
    </submittedName>
</protein>
<comment type="caution">
    <text evidence="1">The sequence shown here is derived from an EMBL/GenBank/DDBJ whole genome shotgun (WGS) entry which is preliminary data.</text>
</comment>
<gene>
    <name evidence="1" type="ORF">BpHYR1_024902</name>
</gene>
<accession>A0A3M7Q9M2</accession>